<keyword evidence="8" id="KW-1185">Reference proteome</keyword>
<evidence type="ECO:0000256" key="2">
    <source>
        <dbReference type="ARBA" id="ARBA00009323"/>
    </source>
</evidence>
<proteinExistence type="inferred from homology"/>
<keyword evidence="6" id="KW-0131">Cell cycle</keyword>
<dbReference type="Gene3D" id="2.30.31.20">
    <property type="entry name" value="Sporulation-specific cell division protein SsgB"/>
    <property type="match status" value="1"/>
</dbReference>
<dbReference type="Proteomes" id="UP000037288">
    <property type="component" value="Unassembled WGS sequence"/>
</dbReference>
<evidence type="ECO:0000256" key="5">
    <source>
        <dbReference type="ARBA" id="ARBA00023210"/>
    </source>
</evidence>
<dbReference type="GO" id="GO:0030428">
    <property type="term" value="C:cell septum"/>
    <property type="evidence" value="ECO:0007669"/>
    <property type="project" value="UniProtKB-SubCell"/>
</dbReference>
<evidence type="ECO:0000313" key="7">
    <source>
        <dbReference type="EMBL" id="KNB53636.1"/>
    </source>
</evidence>
<comment type="similarity">
    <text evidence="2">Belongs to the SsgA family.</text>
</comment>
<protein>
    <submittedName>
        <fullName evidence="7">Regulator</fullName>
    </submittedName>
</protein>
<dbReference type="RefSeq" id="WP_049714358.1">
    <property type="nucleotide sequence ID" value="NZ_LFXA01000002.1"/>
</dbReference>
<dbReference type="Pfam" id="PF04686">
    <property type="entry name" value="SsgA"/>
    <property type="match status" value="1"/>
</dbReference>
<sequence length="137" mass="14436">MSPVIDQAVQAQLIASSPRPRPIPAHLRYAPADPFAVHIAFPPAASLDGAAVEWAFARDLLAGGLLSPSGGGDVRVWPCGPDRTVLEFHAPEGVAMIQIGTEELRDFLARSYALVPVGGETGFLDLDGGVEALLRQI</sequence>
<dbReference type="InterPro" id="IPR006776">
    <property type="entry name" value="SsgB"/>
</dbReference>
<evidence type="ECO:0000256" key="1">
    <source>
        <dbReference type="ARBA" id="ARBA00004431"/>
    </source>
</evidence>
<keyword evidence="5" id="KW-0717">Septation</keyword>
<comment type="caution">
    <text evidence="7">The sequence shown here is derived from an EMBL/GenBank/DDBJ whole genome shotgun (WGS) entry which is preliminary data.</text>
</comment>
<dbReference type="GO" id="GO:0030435">
    <property type="term" value="P:sporulation resulting in formation of a cellular spore"/>
    <property type="evidence" value="ECO:0007669"/>
    <property type="project" value="UniProtKB-KW"/>
</dbReference>
<evidence type="ECO:0000256" key="6">
    <source>
        <dbReference type="ARBA" id="ARBA00023306"/>
    </source>
</evidence>
<dbReference type="OrthoDB" id="3853096at2"/>
<keyword evidence="3" id="KW-0132">Cell division</keyword>
<dbReference type="InterPro" id="IPR038658">
    <property type="entry name" value="SsgB_sf"/>
</dbReference>
<dbReference type="AlphaFoldDB" id="A0A0K9XKL2"/>
<dbReference type="EMBL" id="LFXA01000002">
    <property type="protein sequence ID" value="KNB53636.1"/>
    <property type="molecule type" value="Genomic_DNA"/>
</dbReference>
<accession>A0A0K9XKL2</accession>
<evidence type="ECO:0000256" key="4">
    <source>
        <dbReference type="ARBA" id="ARBA00022969"/>
    </source>
</evidence>
<evidence type="ECO:0000313" key="8">
    <source>
        <dbReference type="Proteomes" id="UP000037288"/>
    </source>
</evidence>
<evidence type="ECO:0000256" key="3">
    <source>
        <dbReference type="ARBA" id="ARBA00022618"/>
    </source>
</evidence>
<name>A0A0K9XKL2_9ACTN</name>
<reference evidence="8" key="1">
    <citation type="submission" date="2015-07" db="EMBL/GenBank/DDBJ databases">
        <title>Draft genome sequence of Streptomyces sp. CMAA 1322, a bacterium isolated from Caatinga biome, from dry forest semiarid of Brazil.</title>
        <authorList>
            <person name="Santos S.N."/>
            <person name="Gacesa R."/>
            <person name="Taketani R.G."/>
            <person name="Long P.F."/>
            <person name="Melo I.S."/>
        </authorList>
    </citation>
    <scope>NUCLEOTIDE SEQUENCE [LARGE SCALE GENOMIC DNA]</scope>
    <source>
        <strain evidence="8">CMAA 1322</strain>
    </source>
</reference>
<organism evidence="7 8">
    <name type="scientific">Streptomyces caatingaensis</name>
    <dbReference type="NCBI Taxonomy" id="1678637"/>
    <lineage>
        <taxon>Bacteria</taxon>
        <taxon>Bacillati</taxon>
        <taxon>Actinomycetota</taxon>
        <taxon>Actinomycetes</taxon>
        <taxon>Kitasatosporales</taxon>
        <taxon>Streptomycetaceae</taxon>
        <taxon>Streptomyces</taxon>
    </lineage>
</organism>
<dbReference type="STRING" id="1678637.AC230_03155"/>
<dbReference type="GO" id="GO:0000917">
    <property type="term" value="P:division septum assembly"/>
    <property type="evidence" value="ECO:0007669"/>
    <property type="project" value="UniProtKB-KW"/>
</dbReference>
<gene>
    <name evidence="7" type="ORF">AC230_03155</name>
</gene>
<comment type="subcellular location">
    <subcellularLocation>
        <location evidence="1">Cell septum</location>
    </subcellularLocation>
</comment>
<dbReference type="PATRIC" id="fig|1678637.3.peg.693"/>
<keyword evidence="4" id="KW-0749">Sporulation</keyword>